<accession>A0A840N9I9</accession>
<comment type="caution">
    <text evidence="2">The sequence shown here is derived from an EMBL/GenBank/DDBJ whole genome shotgun (WGS) entry which is preliminary data.</text>
</comment>
<evidence type="ECO:0000256" key="1">
    <source>
        <dbReference type="SAM" id="MobiDB-lite"/>
    </source>
</evidence>
<evidence type="ECO:0000313" key="2">
    <source>
        <dbReference type="EMBL" id="MBB5067063.1"/>
    </source>
</evidence>
<sequence length="66" mass="7117">MVTDEHAAAYSDPGLIAAIRECEAMRHRLLHDQLALLTEARRRGLPTCGGPRRASHDPADAEGAPT</sequence>
<evidence type="ECO:0000313" key="3">
    <source>
        <dbReference type="Proteomes" id="UP000580474"/>
    </source>
</evidence>
<dbReference type="AlphaFoldDB" id="A0A840N9I9"/>
<feature type="region of interest" description="Disordered" evidence="1">
    <location>
        <begin position="44"/>
        <end position="66"/>
    </location>
</feature>
<dbReference type="Proteomes" id="UP000580474">
    <property type="component" value="Unassembled WGS sequence"/>
</dbReference>
<keyword evidence="3" id="KW-1185">Reference proteome</keyword>
<protein>
    <submittedName>
        <fullName evidence="2">Uncharacterized protein</fullName>
    </submittedName>
</protein>
<gene>
    <name evidence="2" type="ORF">BJ969_000151</name>
</gene>
<reference evidence="2 3" key="1">
    <citation type="submission" date="2020-08" db="EMBL/GenBank/DDBJ databases">
        <title>Sequencing the genomes of 1000 actinobacteria strains.</title>
        <authorList>
            <person name="Klenk H.-P."/>
        </authorList>
    </citation>
    <scope>NUCLEOTIDE SEQUENCE [LARGE SCALE GENOMIC DNA]</scope>
    <source>
        <strain evidence="2 3">DSM 45582</strain>
    </source>
</reference>
<organism evidence="2 3">
    <name type="scientific">Saccharopolyspora gloriosae</name>
    <dbReference type="NCBI Taxonomy" id="455344"/>
    <lineage>
        <taxon>Bacteria</taxon>
        <taxon>Bacillati</taxon>
        <taxon>Actinomycetota</taxon>
        <taxon>Actinomycetes</taxon>
        <taxon>Pseudonocardiales</taxon>
        <taxon>Pseudonocardiaceae</taxon>
        <taxon>Saccharopolyspora</taxon>
    </lineage>
</organism>
<proteinExistence type="predicted"/>
<dbReference type="EMBL" id="JACHIV010000001">
    <property type="protein sequence ID" value="MBB5067063.1"/>
    <property type="molecule type" value="Genomic_DNA"/>
</dbReference>
<name>A0A840N9I9_9PSEU</name>
<dbReference type="RefSeq" id="WP_184476297.1">
    <property type="nucleotide sequence ID" value="NZ_JACHIV010000001.1"/>
</dbReference>